<dbReference type="GO" id="GO:0016831">
    <property type="term" value="F:carboxy-lyase activity"/>
    <property type="evidence" value="ECO:0007669"/>
    <property type="project" value="UniProtKB-KW"/>
</dbReference>
<keyword evidence="5" id="KW-0456">Lyase</keyword>
<comment type="cofactor">
    <cofactor evidence="1">
        <name>pyridoxal 5'-phosphate</name>
        <dbReference type="ChEBI" id="CHEBI:597326"/>
    </cofactor>
</comment>
<dbReference type="Proteomes" id="UP000014500">
    <property type="component" value="Unassembled WGS sequence"/>
</dbReference>
<dbReference type="SUPFAM" id="SSF53383">
    <property type="entry name" value="PLP-dependent transferases"/>
    <property type="match status" value="1"/>
</dbReference>
<dbReference type="PANTHER" id="PTHR42735:SF1">
    <property type="entry name" value="PYRIDOXAL-DEPENDENT DECARBOXYLASE DOMAIN-CONTAINING PROTEIN 1-RELATED"/>
    <property type="match status" value="1"/>
</dbReference>
<sequence length="801" mass="88899">MADLVGNNADRSSENEESVDVSDRADSKLTITSNFKEPALSKLENMTVKNTSRLQDSLNQTISCDGENNRQDSASEMNMNIFGPLLARPTNLRELDELSNLALMSHSLSAFLTTLNATHLRKISTRIASDIGLWISKLFRLFESSAFFHEDPREGLVRICRVNLYIRYTKFATDGYEALYSRPPVIYISAAAKSGLGQYLCAQLGLPLSSLSVVPCNTLFGSNFKMDIAALENLIQDDLSAQKVPLVVIANAGTPLVGHVDNLQRLQEICKSHRIWMHVEGHSLAALCLVSTPNLMDPEAWPSDTVSAVMFHQPAKICDSLTLSLGTWLGIPSLPLVTMFRNLEPAVIRASGLTCNVHTRLICLSLWMCLRRLGSEGVVNLIRNAFELSKCMQEQLNSIPNIKLLGKLKQELDNDDTVSDIITKPISTTMLLDILSPTVVFQYIGPDFTFSIESDASKTLQASKMNKNEKKQRQSRNLPYYDNLNSWLGQILQRDIPRIQLDIVDLDNFAVCVRFCPLETAQIAGTTKKDINDFIEFLSQQVAILNATVKHKETFRTSADANPNLQMVEILNWAGLGGLRYIPNHWLENVSNFSATAKEDINRLNTELVTHLKAADSAFSLDLKSEGEDGVACVRFGMVMEETDMDELITLVYSVGKEIEESSKYLESMAEIIKKGIETASEGLKKENDEKNWQEGILRQVPVVGTFVNWWYPLPKETGIKGRSFNLHSGVIESTENIYRYHMQIQEGSPKASPATPRPSVQTPVCVSPQHSRSSSKSSVSSKLGSAITPGDVTVPANSNE</sequence>
<reference evidence="11" key="1">
    <citation type="submission" date="2011-05" db="EMBL/GenBank/DDBJ databases">
        <authorList>
            <person name="Richards S.R."/>
            <person name="Qu J."/>
            <person name="Jiang H."/>
            <person name="Jhangiani S.N."/>
            <person name="Agravi P."/>
            <person name="Goodspeed R."/>
            <person name="Gross S."/>
            <person name="Mandapat C."/>
            <person name="Jackson L."/>
            <person name="Mathew T."/>
            <person name="Pu L."/>
            <person name="Thornton R."/>
            <person name="Saada N."/>
            <person name="Wilczek-Boney K.B."/>
            <person name="Lee S."/>
            <person name="Kovar C."/>
            <person name="Wu Y."/>
            <person name="Scherer S.E."/>
            <person name="Worley K.C."/>
            <person name="Muzny D.M."/>
            <person name="Gibbs R."/>
        </authorList>
    </citation>
    <scope>NUCLEOTIDE SEQUENCE</scope>
    <source>
        <strain evidence="11">Brora</strain>
    </source>
</reference>
<protein>
    <recommendedName>
        <fullName evidence="6">Pyridoxal-dependent decarboxylase domain-containing protein 1</fullName>
    </recommendedName>
</protein>
<dbReference type="EMBL" id="JH431950">
    <property type="status" value="NOT_ANNOTATED_CDS"/>
    <property type="molecule type" value="Genomic_DNA"/>
</dbReference>
<dbReference type="PANTHER" id="PTHR42735">
    <property type="match status" value="1"/>
</dbReference>
<dbReference type="Pfam" id="PF00282">
    <property type="entry name" value="Pyridoxal_deC"/>
    <property type="match status" value="1"/>
</dbReference>
<dbReference type="InterPro" id="IPR015421">
    <property type="entry name" value="PyrdxlP-dep_Trfase_major"/>
</dbReference>
<name>T1J899_STRMM</name>
<dbReference type="EnsemblMetazoa" id="SMAR009924-RA">
    <property type="protein sequence ID" value="SMAR009924-PA"/>
    <property type="gene ID" value="SMAR009924"/>
</dbReference>
<evidence type="ECO:0000259" key="8">
    <source>
        <dbReference type="Pfam" id="PF22930"/>
    </source>
</evidence>
<feature type="domain" description="PDXDC1/PDXD2 second" evidence="8">
    <location>
        <begin position="436"/>
        <end position="549"/>
    </location>
</feature>
<evidence type="ECO:0000256" key="4">
    <source>
        <dbReference type="ARBA" id="ARBA00022898"/>
    </source>
</evidence>
<dbReference type="OMA" id="RLQYACR"/>
<dbReference type="GO" id="GO:0019752">
    <property type="term" value="P:carboxylic acid metabolic process"/>
    <property type="evidence" value="ECO:0007669"/>
    <property type="project" value="InterPro"/>
</dbReference>
<dbReference type="eggNOG" id="KOG0630">
    <property type="taxonomic scope" value="Eukaryota"/>
</dbReference>
<dbReference type="InterPro" id="IPR055103">
    <property type="entry name" value="PDXDC1-like_2nd"/>
</dbReference>
<evidence type="ECO:0000313" key="11">
    <source>
        <dbReference type="Proteomes" id="UP000014500"/>
    </source>
</evidence>
<reference evidence="10" key="2">
    <citation type="submission" date="2015-02" db="UniProtKB">
        <authorList>
            <consortium name="EnsemblMetazoa"/>
        </authorList>
    </citation>
    <scope>IDENTIFICATION</scope>
</reference>
<feature type="region of interest" description="Disordered" evidence="7">
    <location>
        <begin position="1"/>
        <end position="28"/>
    </location>
</feature>
<keyword evidence="11" id="KW-1185">Reference proteome</keyword>
<evidence type="ECO:0000256" key="3">
    <source>
        <dbReference type="ARBA" id="ARBA00022793"/>
    </source>
</evidence>
<dbReference type="InterPro" id="IPR055102">
    <property type="entry name" value="PDXDC1-like_3rd"/>
</dbReference>
<dbReference type="HOGENOM" id="CLU_014327_0_0_1"/>
<dbReference type="Gene3D" id="3.40.640.10">
    <property type="entry name" value="Type I PLP-dependent aspartate aminotransferase-like (Major domain)"/>
    <property type="match status" value="1"/>
</dbReference>
<dbReference type="InterPro" id="IPR050477">
    <property type="entry name" value="GrpII_AminoAcid_Decarb"/>
</dbReference>
<keyword evidence="4" id="KW-0663">Pyridoxal phosphate</keyword>
<evidence type="ECO:0000256" key="6">
    <source>
        <dbReference type="ARBA" id="ARBA00047190"/>
    </source>
</evidence>
<evidence type="ECO:0000256" key="5">
    <source>
        <dbReference type="ARBA" id="ARBA00023239"/>
    </source>
</evidence>
<organism evidence="10 11">
    <name type="scientific">Strigamia maritima</name>
    <name type="common">European centipede</name>
    <name type="synonym">Geophilus maritimus</name>
    <dbReference type="NCBI Taxonomy" id="126957"/>
    <lineage>
        <taxon>Eukaryota</taxon>
        <taxon>Metazoa</taxon>
        <taxon>Ecdysozoa</taxon>
        <taxon>Arthropoda</taxon>
        <taxon>Myriapoda</taxon>
        <taxon>Chilopoda</taxon>
        <taxon>Pleurostigmophora</taxon>
        <taxon>Geophilomorpha</taxon>
        <taxon>Linotaeniidae</taxon>
        <taxon>Strigamia</taxon>
    </lineage>
</organism>
<dbReference type="PhylomeDB" id="T1J899"/>
<dbReference type="InterPro" id="IPR015424">
    <property type="entry name" value="PyrdxlP-dep_Trfase"/>
</dbReference>
<comment type="similarity">
    <text evidence="2">Belongs to the group II decarboxylase family.</text>
</comment>
<evidence type="ECO:0000256" key="2">
    <source>
        <dbReference type="ARBA" id="ARBA00009533"/>
    </source>
</evidence>
<feature type="domain" description="PDXDC1-like third" evidence="9">
    <location>
        <begin position="555"/>
        <end position="664"/>
    </location>
</feature>
<dbReference type="Pfam" id="PF22937">
    <property type="entry name" value="PDXDC1-like_cen2"/>
    <property type="match status" value="1"/>
</dbReference>
<dbReference type="AlphaFoldDB" id="T1J899"/>
<keyword evidence="3" id="KW-0210">Decarboxylase</keyword>
<dbReference type="InterPro" id="IPR002129">
    <property type="entry name" value="PyrdxlP-dep_de-COase"/>
</dbReference>
<dbReference type="STRING" id="126957.T1J899"/>
<feature type="compositionally biased region" description="Low complexity" evidence="7">
    <location>
        <begin position="768"/>
        <end position="786"/>
    </location>
</feature>
<dbReference type="GO" id="GO:0030170">
    <property type="term" value="F:pyridoxal phosphate binding"/>
    <property type="evidence" value="ECO:0007669"/>
    <property type="project" value="InterPro"/>
</dbReference>
<evidence type="ECO:0000313" key="10">
    <source>
        <dbReference type="EnsemblMetazoa" id="SMAR009924-PA"/>
    </source>
</evidence>
<dbReference type="Pfam" id="PF22930">
    <property type="entry name" value="PDXDC1-like_cen"/>
    <property type="match status" value="1"/>
</dbReference>
<evidence type="ECO:0000256" key="1">
    <source>
        <dbReference type="ARBA" id="ARBA00001933"/>
    </source>
</evidence>
<feature type="region of interest" description="Disordered" evidence="7">
    <location>
        <begin position="747"/>
        <end position="801"/>
    </location>
</feature>
<accession>T1J899</accession>
<evidence type="ECO:0000259" key="9">
    <source>
        <dbReference type="Pfam" id="PF22937"/>
    </source>
</evidence>
<dbReference type="FunFam" id="3.40.640.10:FF:000036">
    <property type="entry name" value="pyridoxal-dependent decarboxylase domain-containing protein 1 isoform X2"/>
    <property type="match status" value="1"/>
</dbReference>
<proteinExistence type="inferred from homology"/>
<evidence type="ECO:0000256" key="7">
    <source>
        <dbReference type="SAM" id="MobiDB-lite"/>
    </source>
</evidence>